<accession>A0ABR3DME8</accession>
<comment type="caution">
    <text evidence="2">The sequence shown here is derived from an EMBL/GenBank/DDBJ whole genome shotgun (WGS) entry which is preliminary data.</text>
</comment>
<keyword evidence="3" id="KW-1185">Reference proteome</keyword>
<dbReference type="PANTHER" id="PTHR40625">
    <property type="entry name" value="GTP-BINDING PROTEIN ESDC-RELATED"/>
    <property type="match status" value="1"/>
</dbReference>
<evidence type="ECO:0000256" key="1">
    <source>
        <dbReference type="SAM" id="MobiDB-lite"/>
    </source>
</evidence>
<organism evidence="2 3">
    <name type="scientific">Neurospora intermedia</name>
    <dbReference type="NCBI Taxonomy" id="5142"/>
    <lineage>
        <taxon>Eukaryota</taxon>
        <taxon>Fungi</taxon>
        <taxon>Dikarya</taxon>
        <taxon>Ascomycota</taxon>
        <taxon>Pezizomycotina</taxon>
        <taxon>Sordariomycetes</taxon>
        <taxon>Sordariomycetidae</taxon>
        <taxon>Sordariales</taxon>
        <taxon>Sordariaceae</taxon>
        <taxon>Neurospora</taxon>
    </lineage>
</organism>
<reference evidence="2 3" key="1">
    <citation type="submission" date="2023-09" db="EMBL/GenBank/DDBJ databases">
        <title>Multi-omics analysis of a traditional fermented food reveals byproduct-associated fungal strains for waste-to-food upcycling.</title>
        <authorList>
            <consortium name="Lawrence Berkeley National Laboratory"/>
            <person name="Rekdal V.M."/>
            <person name="Villalobos-Escobedo J.M."/>
            <person name="Rodriguez-Valeron N."/>
            <person name="Garcia M.O."/>
            <person name="Vasquez D.P."/>
            <person name="Damayanti I."/>
            <person name="Sorensen P.M."/>
            <person name="Baidoo E.E."/>
            <person name="De Carvalho A.C."/>
            <person name="Riley R."/>
            <person name="Lipzen A."/>
            <person name="He G."/>
            <person name="Yan M."/>
            <person name="Haridas S."/>
            <person name="Daum C."/>
            <person name="Yoshinaga Y."/>
            <person name="Ng V."/>
            <person name="Grigoriev I.V."/>
            <person name="Munk R."/>
            <person name="Nuraida L."/>
            <person name="Wijaya C.H."/>
            <person name="Morales P.-C."/>
            <person name="Keasling J.D."/>
        </authorList>
    </citation>
    <scope>NUCLEOTIDE SEQUENCE [LARGE SCALE GENOMIC DNA]</scope>
    <source>
        <strain evidence="2 3">FGSC 2613</strain>
    </source>
</reference>
<sequence>MDPTTTLFTFMLRTHPSVNAVHLVGSWDNFGKPYTMERDVRRDRGQWKGCYTFKDIICDGDSGRTPKRNGGLKMGQTYYFYYELDGAAETYDPTLPSTNNCPYLPGQTVNTLYVPVEHTLRNRSASTTSLREENYMTMNPADRYNTPQPTVASLMDAASRAATAPLPELKRSSRSISPGSSWFSPRRLFGRKQSSSSLPEIRLPTPTDDTRSIRSSGSSRSRDMSPESLRRFLSNDELPEEEYQTVERPAITIPDDIVEENEDDDMFATSAVSEYMQFTGLSPPPSQRSLTPSPPVKSGEALTPTMALTRCPSTMPCLDLSVLKLSLVDTSSPQPSADSPPAFYHSDDDEEDETLDEDLLPLPMIDYSAARKASAGSVGSTLSTYSLPQSSPQEAKGSKSLMVPRIETSIPVSHTSFLNSPTPNSGLEDLMTELGWMADAIRD</sequence>
<dbReference type="Proteomes" id="UP001451303">
    <property type="component" value="Unassembled WGS sequence"/>
</dbReference>
<feature type="compositionally biased region" description="Basic and acidic residues" evidence="1">
    <location>
        <begin position="220"/>
        <end position="234"/>
    </location>
</feature>
<protein>
    <submittedName>
        <fullName evidence="2">Uncharacterized protein</fullName>
    </submittedName>
</protein>
<dbReference type="PANTHER" id="PTHR40625:SF1">
    <property type="entry name" value="AMP-ACTIVATED PROTEIN KINASE GLYCOGEN-BINDING DOMAIN-CONTAINING PROTEIN"/>
    <property type="match status" value="1"/>
</dbReference>
<feature type="compositionally biased region" description="Low complexity" evidence="1">
    <location>
        <begin position="330"/>
        <end position="342"/>
    </location>
</feature>
<feature type="region of interest" description="Disordered" evidence="1">
    <location>
        <begin position="193"/>
        <end position="248"/>
    </location>
</feature>
<feature type="region of interest" description="Disordered" evidence="1">
    <location>
        <begin position="379"/>
        <end position="399"/>
    </location>
</feature>
<proteinExistence type="predicted"/>
<dbReference type="EMBL" id="JAVLET010000002">
    <property type="protein sequence ID" value="KAL0473809.1"/>
    <property type="molecule type" value="Genomic_DNA"/>
</dbReference>
<feature type="region of interest" description="Disordered" evidence="1">
    <location>
        <begin position="280"/>
        <end position="301"/>
    </location>
</feature>
<evidence type="ECO:0000313" key="3">
    <source>
        <dbReference type="Proteomes" id="UP001451303"/>
    </source>
</evidence>
<gene>
    <name evidence="2" type="ORF">QR685DRAFT_434502</name>
</gene>
<feature type="region of interest" description="Disordered" evidence="1">
    <location>
        <begin position="330"/>
        <end position="354"/>
    </location>
</feature>
<feature type="compositionally biased region" description="Polar residues" evidence="1">
    <location>
        <begin position="379"/>
        <end position="393"/>
    </location>
</feature>
<name>A0ABR3DME8_NEUIN</name>
<evidence type="ECO:0000313" key="2">
    <source>
        <dbReference type="EMBL" id="KAL0473809.1"/>
    </source>
</evidence>